<evidence type="ECO:0000256" key="11">
    <source>
        <dbReference type="SAM" id="MobiDB-lite"/>
    </source>
</evidence>
<comment type="subcellular location">
    <subcellularLocation>
        <location evidence="9">Endomembrane system</location>
        <topology evidence="9">Single-pass type I membrane protein</topology>
    </subcellularLocation>
</comment>
<dbReference type="SUPFAM" id="SSF57850">
    <property type="entry name" value="RING/U-box"/>
    <property type="match status" value="1"/>
</dbReference>
<keyword evidence="15" id="KW-1185">Reference proteome</keyword>
<dbReference type="InterPro" id="IPR046450">
    <property type="entry name" value="PA_dom_sf"/>
</dbReference>
<evidence type="ECO:0000313" key="15">
    <source>
        <dbReference type="Proteomes" id="UP000007110"/>
    </source>
</evidence>
<keyword evidence="8" id="KW-0325">Glycoprotein</keyword>
<evidence type="ECO:0000313" key="14">
    <source>
        <dbReference type="EnsemblMetazoa" id="XP_030837657"/>
    </source>
</evidence>
<evidence type="ECO:0000256" key="5">
    <source>
        <dbReference type="ARBA" id="ARBA00022833"/>
    </source>
</evidence>
<dbReference type="Gene3D" id="3.30.40.10">
    <property type="entry name" value="Zinc/RING finger domain, C3HC4 (zinc finger)"/>
    <property type="match status" value="1"/>
</dbReference>
<evidence type="ECO:0000256" key="12">
    <source>
        <dbReference type="SAM" id="Phobius"/>
    </source>
</evidence>
<dbReference type="GeneID" id="115918526"/>
<feature type="transmembrane region" description="Helical" evidence="12">
    <location>
        <begin position="177"/>
        <end position="201"/>
    </location>
</feature>
<dbReference type="CDD" id="cd16796">
    <property type="entry name" value="RING-H2_RNF13"/>
    <property type="match status" value="1"/>
</dbReference>
<evidence type="ECO:0000256" key="3">
    <source>
        <dbReference type="ARBA" id="ARBA00022729"/>
    </source>
</evidence>
<name>A0A7M7NJQ1_STRPU</name>
<feature type="compositionally biased region" description="Polar residues" evidence="11">
    <location>
        <begin position="375"/>
        <end position="402"/>
    </location>
</feature>
<dbReference type="FunFam" id="3.30.40.10:FF:000824">
    <property type="entry name" value="E3 ubiquitin-protein ligase RNF13"/>
    <property type="match status" value="1"/>
</dbReference>
<dbReference type="AlphaFoldDB" id="A0A7M7NJQ1"/>
<feature type="domain" description="RING-type" evidence="13">
    <location>
        <begin position="237"/>
        <end position="279"/>
    </location>
</feature>
<evidence type="ECO:0000256" key="7">
    <source>
        <dbReference type="ARBA" id="ARBA00023136"/>
    </source>
</evidence>
<feature type="region of interest" description="Disordered" evidence="11">
    <location>
        <begin position="286"/>
        <end position="402"/>
    </location>
</feature>
<dbReference type="CDD" id="cd02123">
    <property type="entry name" value="PA_C_RZF_like"/>
    <property type="match status" value="1"/>
</dbReference>
<dbReference type="InterPro" id="IPR044744">
    <property type="entry name" value="ZNRF4/RNF13/RNF167_PA"/>
</dbReference>
<keyword evidence="4 10" id="KW-0863">Zinc-finger</keyword>
<dbReference type="GO" id="GO:0008270">
    <property type="term" value="F:zinc ion binding"/>
    <property type="evidence" value="ECO:0007669"/>
    <property type="project" value="UniProtKB-KW"/>
</dbReference>
<reference evidence="14" key="2">
    <citation type="submission" date="2021-01" db="UniProtKB">
        <authorList>
            <consortium name="EnsemblMetazoa"/>
        </authorList>
    </citation>
    <scope>IDENTIFICATION</scope>
</reference>
<keyword evidence="7 12" id="KW-0472">Membrane</keyword>
<evidence type="ECO:0000256" key="6">
    <source>
        <dbReference type="ARBA" id="ARBA00022989"/>
    </source>
</evidence>
<keyword evidence="3" id="KW-0732">Signal</keyword>
<dbReference type="GO" id="GO:0012505">
    <property type="term" value="C:endomembrane system"/>
    <property type="evidence" value="ECO:0007669"/>
    <property type="project" value="UniProtKB-SubCell"/>
</dbReference>
<dbReference type="Proteomes" id="UP000007110">
    <property type="component" value="Unassembled WGS sequence"/>
</dbReference>
<dbReference type="SMART" id="SM00184">
    <property type="entry name" value="RING"/>
    <property type="match status" value="1"/>
</dbReference>
<dbReference type="InterPro" id="IPR051834">
    <property type="entry name" value="RING_finger_E3_ligase"/>
</dbReference>
<evidence type="ECO:0000259" key="13">
    <source>
        <dbReference type="PROSITE" id="PS50089"/>
    </source>
</evidence>
<dbReference type="RefSeq" id="XP_030837657.1">
    <property type="nucleotide sequence ID" value="XM_030981797.1"/>
</dbReference>
<accession>A0A7M7NJQ1</accession>
<dbReference type="EnsemblMetazoa" id="XM_030981797">
    <property type="protein sequence ID" value="XP_030837657"/>
    <property type="gene ID" value="LOC115918526"/>
</dbReference>
<dbReference type="Gene3D" id="3.50.30.30">
    <property type="match status" value="1"/>
</dbReference>
<dbReference type="GO" id="GO:0005634">
    <property type="term" value="C:nucleus"/>
    <property type="evidence" value="ECO:0000318"/>
    <property type="project" value="GO_Central"/>
</dbReference>
<protein>
    <recommendedName>
        <fullName evidence="13">RING-type domain-containing protein</fullName>
    </recommendedName>
</protein>
<dbReference type="SUPFAM" id="SSF52025">
    <property type="entry name" value="PA domain"/>
    <property type="match status" value="1"/>
</dbReference>
<proteinExistence type="predicted"/>
<keyword evidence="6 12" id="KW-1133">Transmembrane helix</keyword>
<evidence type="ECO:0000256" key="10">
    <source>
        <dbReference type="PROSITE-ProRule" id="PRU00175"/>
    </source>
</evidence>
<sequence>MMLFSSCRSYQIKMDVGQVVVALVVLCTEIMQITADVIATSQHNDTTAFQSVTAAFGSPPDGQMQGLLVVANPIEACGPIQVPPLLPNVTGVYFALIKRGSCNFDKKVYNAQQARYMGAIVYNDEGNVLTTMSGSQYNKLIYIPSVFVGKDSGETLQGMNYSTGWVMALYPFTYYPWSYYLLPFLCMSTSCTAFLILYAIAKYVRDQRRQRKARLSRDHLKKLPIKKFKKGDEYDICAICLDDYEEGQKLRILPCNHAYHCKCIDPWLTNNRRTCPICKRKVIPPGMADSDEESDSEAGDAPNENTPLLSSMHSDNLSDHGAVGGLAETATPPPSPMTSVEGDDYPPIDTLIKVESDSESSGSFPLEEAKGNIQDPPNSNVLSVTVHSENEIDPSTSSAPKV</sequence>
<dbReference type="PROSITE" id="PS50089">
    <property type="entry name" value="ZF_RING_2"/>
    <property type="match status" value="1"/>
</dbReference>
<dbReference type="InterPro" id="IPR013083">
    <property type="entry name" value="Znf_RING/FYVE/PHD"/>
</dbReference>
<dbReference type="GO" id="GO:0006511">
    <property type="term" value="P:ubiquitin-dependent protein catabolic process"/>
    <property type="evidence" value="ECO:0000318"/>
    <property type="project" value="GO_Central"/>
</dbReference>
<evidence type="ECO:0000256" key="1">
    <source>
        <dbReference type="ARBA" id="ARBA00022692"/>
    </source>
</evidence>
<dbReference type="Pfam" id="PF13639">
    <property type="entry name" value="zf-RING_2"/>
    <property type="match status" value="1"/>
</dbReference>
<dbReference type="PANTHER" id="PTHR45931:SF20">
    <property type="entry name" value="RING-TYPE E3 UBIQUITIN TRANSFERASE"/>
    <property type="match status" value="1"/>
</dbReference>
<evidence type="ECO:0000256" key="2">
    <source>
        <dbReference type="ARBA" id="ARBA00022723"/>
    </source>
</evidence>
<dbReference type="Pfam" id="PF02225">
    <property type="entry name" value="PA"/>
    <property type="match status" value="1"/>
</dbReference>
<dbReference type="InterPro" id="IPR001841">
    <property type="entry name" value="Znf_RING"/>
</dbReference>
<dbReference type="GO" id="GO:0061630">
    <property type="term" value="F:ubiquitin protein ligase activity"/>
    <property type="evidence" value="ECO:0000318"/>
    <property type="project" value="GO_Central"/>
</dbReference>
<dbReference type="PANTHER" id="PTHR45931">
    <property type="entry name" value="SI:CH211-59O9.10"/>
    <property type="match status" value="1"/>
</dbReference>
<feature type="compositionally biased region" description="Polar residues" evidence="11">
    <location>
        <begin position="303"/>
        <end position="315"/>
    </location>
</feature>
<evidence type="ECO:0000256" key="4">
    <source>
        <dbReference type="ARBA" id="ARBA00022771"/>
    </source>
</evidence>
<dbReference type="InterPro" id="IPR003137">
    <property type="entry name" value="PA_domain"/>
</dbReference>
<dbReference type="InParanoid" id="A0A7M7NJQ1"/>
<evidence type="ECO:0000256" key="9">
    <source>
        <dbReference type="ARBA" id="ARBA00046288"/>
    </source>
</evidence>
<keyword evidence="2" id="KW-0479">Metal-binding</keyword>
<reference evidence="15" key="1">
    <citation type="submission" date="2015-02" db="EMBL/GenBank/DDBJ databases">
        <title>Genome sequencing for Strongylocentrotus purpuratus.</title>
        <authorList>
            <person name="Murali S."/>
            <person name="Liu Y."/>
            <person name="Vee V."/>
            <person name="English A."/>
            <person name="Wang M."/>
            <person name="Skinner E."/>
            <person name="Han Y."/>
            <person name="Muzny D.M."/>
            <person name="Worley K.C."/>
            <person name="Gibbs R.A."/>
        </authorList>
    </citation>
    <scope>NUCLEOTIDE SEQUENCE</scope>
</reference>
<dbReference type="GO" id="GO:0005737">
    <property type="term" value="C:cytoplasm"/>
    <property type="evidence" value="ECO:0007669"/>
    <property type="project" value="UniProtKB-ARBA"/>
</dbReference>
<evidence type="ECO:0000256" key="8">
    <source>
        <dbReference type="ARBA" id="ARBA00023180"/>
    </source>
</evidence>
<organism evidence="14 15">
    <name type="scientific">Strongylocentrotus purpuratus</name>
    <name type="common">Purple sea urchin</name>
    <dbReference type="NCBI Taxonomy" id="7668"/>
    <lineage>
        <taxon>Eukaryota</taxon>
        <taxon>Metazoa</taxon>
        <taxon>Echinodermata</taxon>
        <taxon>Eleutherozoa</taxon>
        <taxon>Echinozoa</taxon>
        <taxon>Echinoidea</taxon>
        <taxon>Euechinoidea</taxon>
        <taxon>Echinacea</taxon>
        <taxon>Camarodonta</taxon>
        <taxon>Echinidea</taxon>
        <taxon>Strongylocentrotidae</taxon>
        <taxon>Strongylocentrotus</taxon>
    </lineage>
</organism>
<keyword evidence="5" id="KW-0862">Zinc</keyword>
<feature type="compositionally biased region" description="Acidic residues" evidence="11">
    <location>
        <begin position="289"/>
        <end position="298"/>
    </location>
</feature>
<keyword evidence="1 12" id="KW-0812">Transmembrane</keyword>